<feature type="domain" description="PPIase FKBP-type" evidence="7">
    <location>
        <begin position="76"/>
        <end position="163"/>
    </location>
</feature>
<dbReference type="EMBL" id="LR877153">
    <property type="protein sequence ID" value="CAD2217572.1"/>
    <property type="molecule type" value="Genomic_DNA"/>
</dbReference>
<dbReference type="SUPFAM" id="SSF54534">
    <property type="entry name" value="FKBP-like"/>
    <property type="match status" value="1"/>
</dbReference>
<evidence type="ECO:0000256" key="3">
    <source>
        <dbReference type="ARBA" id="ARBA00023110"/>
    </source>
</evidence>
<dbReference type="PANTHER" id="PTHR10516:SF443">
    <property type="entry name" value="FK506-BINDING PROTEIN 59-RELATED"/>
    <property type="match status" value="1"/>
</dbReference>
<proteinExistence type="predicted"/>
<dbReference type="Gene3D" id="3.10.50.40">
    <property type="match status" value="1"/>
</dbReference>
<evidence type="ECO:0000256" key="4">
    <source>
        <dbReference type="ARBA" id="ARBA00023235"/>
    </source>
</evidence>
<reference evidence="8 9" key="1">
    <citation type="submission" date="2020-08" db="EMBL/GenBank/DDBJ databases">
        <authorList>
            <person name="Newling K."/>
            <person name="Davey J."/>
            <person name="Forrester S."/>
        </authorList>
    </citation>
    <scope>NUCLEOTIDE SEQUENCE [LARGE SCALE GENOMIC DNA]</scope>
    <source>
        <strain evidence="9">Crithidia deanei Carvalho (ATCC PRA-265)</strain>
    </source>
</reference>
<dbReference type="InterPro" id="IPR001179">
    <property type="entry name" value="PPIase_FKBP_dom"/>
</dbReference>
<keyword evidence="3 5" id="KW-0697">Rotamase</keyword>
<dbReference type="InterPro" id="IPR046357">
    <property type="entry name" value="PPIase_dom_sf"/>
</dbReference>
<protein>
    <recommendedName>
        <fullName evidence="2 5">peptidylprolyl isomerase</fullName>
        <ecNumber evidence="2 5">5.2.1.8</ecNumber>
    </recommendedName>
</protein>
<evidence type="ECO:0000256" key="2">
    <source>
        <dbReference type="ARBA" id="ARBA00013194"/>
    </source>
</evidence>
<evidence type="ECO:0000313" key="8">
    <source>
        <dbReference type="EMBL" id="CAD2217572.1"/>
    </source>
</evidence>
<evidence type="ECO:0000259" key="7">
    <source>
        <dbReference type="PROSITE" id="PS50059"/>
    </source>
</evidence>
<dbReference type="GO" id="GO:0005737">
    <property type="term" value="C:cytoplasm"/>
    <property type="evidence" value="ECO:0007669"/>
    <property type="project" value="TreeGrafter"/>
</dbReference>
<dbReference type="EC" id="5.2.1.8" evidence="2 5"/>
<evidence type="ECO:0000313" key="9">
    <source>
        <dbReference type="Proteomes" id="UP000515908"/>
    </source>
</evidence>
<evidence type="ECO:0000256" key="1">
    <source>
        <dbReference type="ARBA" id="ARBA00000971"/>
    </source>
</evidence>
<gene>
    <name evidence="8" type="ORF">ADEAN_000505000</name>
</gene>
<dbReference type="Pfam" id="PF00254">
    <property type="entry name" value="FKBP_C"/>
    <property type="match status" value="1"/>
</dbReference>
<keyword evidence="4 5" id="KW-0413">Isomerase</keyword>
<evidence type="ECO:0000256" key="6">
    <source>
        <dbReference type="SAM" id="SignalP"/>
    </source>
</evidence>
<feature type="signal peptide" evidence="6">
    <location>
        <begin position="1"/>
        <end position="22"/>
    </location>
</feature>
<dbReference type="AlphaFoldDB" id="A0A7G2CH91"/>
<organism evidence="8 9">
    <name type="scientific">Angomonas deanei</name>
    <dbReference type="NCBI Taxonomy" id="59799"/>
    <lineage>
        <taxon>Eukaryota</taxon>
        <taxon>Discoba</taxon>
        <taxon>Euglenozoa</taxon>
        <taxon>Kinetoplastea</taxon>
        <taxon>Metakinetoplastina</taxon>
        <taxon>Trypanosomatida</taxon>
        <taxon>Trypanosomatidae</taxon>
        <taxon>Strigomonadinae</taxon>
        <taxon>Angomonas</taxon>
    </lineage>
</organism>
<accession>A0A7G2CH91</accession>
<dbReference type="InterPro" id="IPR050689">
    <property type="entry name" value="FKBP-type_PPIase"/>
</dbReference>
<dbReference type="VEuPathDB" id="TriTrypDB:ADEAN_000505000"/>
<name>A0A7G2CH91_9TRYP</name>
<sequence>MRLLTVVTFAALLLVSSTTVAGEDSYWVREMKRVILNAADDYMRYVESWGNVTILPSGMGMNILQRGHGDVAPGPNDSCLIRYTGMYRFPGVFEDTRQYPFPVRRTPSQMIQGVGEALQYMREGDRWFLYVPYRLAYGREGNATLKIQPYMNLRYDLEVVSCDAPSGKKSAEIDAFLEPLLKRPMPSKTPKIDWEKM</sequence>
<comment type="catalytic activity">
    <reaction evidence="1 5">
        <text>[protein]-peptidylproline (omega=180) = [protein]-peptidylproline (omega=0)</text>
        <dbReference type="Rhea" id="RHEA:16237"/>
        <dbReference type="Rhea" id="RHEA-COMP:10747"/>
        <dbReference type="Rhea" id="RHEA-COMP:10748"/>
        <dbReference type="ChEBI" id="CHEBI:83833"/>
        <dbReference type="ChEBI" id="CHEBI:83834"/>
        <dbReference type="EC" id="5.2.1.8"/>
    </reaction>
</comment>
<feature type="chain" id="PRO_5028818383" description="peptidylprolyl isomerase" evidence="6">
    <location>
        <begin position="23"/>
        <end position="197"/>
    </location>
</feature>
<dbReference type="OrthoDB" id="1902587at2759"/>
<dbReference type="PROSITE" id="PS50059">
    <property type="entry name" value="FKBP_PPIASE"/>
    <property type="match status" value="1"/>
</dbReference>
<dbReference type="Proteomes" id="UP000515908">
    <property type="component" value="Chromosome 09"/>
</dbReference>
<dbReference type="PANTHER" id="PTHR10516">
    <property type="entry name" value="PEPTIDYL-PROLYL CIS-TRANS ISOMERASE"/>
    <property type="match status" value="1"/>
</dbReference>
<dbReference type="GO" id="GO:0003755">
    <property type="term" value="F:peptidyl-prolyl cis-trans isomerase activity"/>
    <property type="evidence" value="ECO:0007669"/>
    <property type="project" value="UniProtKB-KW"/>
</dbReference>
<keyword evidence="6" id="KW-0732">Signal</keyword>
<keyword evidence="9" id="KW-1185">Reference proteome</keyword>
<evidence type="ECO:0000256" key="5">
    <source>
        <dbReference type="PROSITE-ProRule" id="PRU00277"/>
    </source>
</evidence>